<protein>
    <recommendedName>
        <fullName evidence="1">Methyltransferase type 11 domain-containing protein</fullName>
    </recommendedName>
</protein>
<dbReference type="SUPFAM" id="SSF53335">
    <property type="entry name" value="S-adenosyl-L-methionine-dependent methyltransferases"/>
    <property type="match status" value="1"/>
</dbReference>
<dbReference type="EMBL" id="HBHX01046476">
    <property type="protein sequence ID" value="CAE0125747.1"/>
    <property type="molecule type" value="Transcribed_RNA"/>
</dbReference>
<sequence length="135" mass="14573">MLAQAAESARGLAIRDVALQQMDVARLSFDDDSFDCVLDTFSLCVFPAPLAALREMRRVCRPQGRLLLVEHQRSEQGALAAYQDATAPVLARFGGKGCVWNQDVDALARDAGLRLLGKEPALLGTVALFVFAPGK</sequence>
<evidence type="ECO:0000313" key="2">
    <source>
        <dbReference type="EMBL" id="CAE0125747.1"/>
    </source>
</evidence>
<dbReference type="PANTHER" id="PTHR42912:SF96">
    <property type="entry name" value="METHYLTRANSFERASE DOMAIN-CONTAINING PROTEIN"/>
    <property type="match status" value="1"/>
</dbReference>
<proteinExistence type="predicted"/>
<organism evidence="2">
    <name type="scientific">Haptolina ericina</name>
    <dbReference type="NCBI Taxonomy" id="156174"/>
    <lineage>
        <taxon>Eukaryota</taxon>
        <taxon>Haptista</taxon>
        <taxon>Haptophyta</taxon>
        <taxon>Prymnesiophyceae</taxon>
        <taxon>Prymnesiales</taxon>
        <taxon>Prymnesiaceae</taxon>
        <taxon>Haptolina</taxon>
    </lineage>
</organism>
<dbReference type="InterPro" id="IPR050508">
    <property type="entry name" value="Methyltransf_Superfamily"/>
</dbReference>
<dbReference type="InterPro" id="IPR029063">
    <property type="entry name" value="SAM-dependent_MTases_sf"/>
</dbReference>
<reference evidence="2" key="1">
    <citation type="submission" date="2021-01" db="EMBL/GenBank/DDBJ databases">
        <authorList>
            <person name="Corre E."/>
            <person name="Pelletier E."/>
            <person name="Niang G."/>
            <person name="Scheremetjew M."/>
            <person name="Finn R."/>
            <person name="Kale V."/>
            <person name="Holt S."/>
            <person name="Cochrane G."/>
            <person name="Meng A."/>
            <person name="Brown T."/>
            <person name="Cohen L."/>
        </authorList>
    </citation>
    <scope>NUCLEOTIDE SEQUENCE</scope>
    <source>
        <strain evidence="2">CCMP281</strain>
    </source>
</reference>
<dbReference type="GO" id="GO:0008757">
    <property type="term" value="F:S-adenosylmethionine-dependent methyltransferase activity"/>
    <property type="evidence" value="ECO:0007669"/>
    <property type="project" value="InterPro"/>
</dbReference>
<gene>
    <name evidence="2" type="ORF">HERI1096_LOCUS25727</name>
</gene>
<dbReference type="Gene3D" id="3.40.50.150">
    <property type="entry name" value="Vaccinia Virus protein VP39"/>
    <property type="match status" value="1"/>
</dbReference>
<dbReference type="Pfam" id="PF08241">
    <property type="entry name" value="Methyltransf_11"/>
    <property type="match status" value="1"/>
</dbReference>
<evidence type="ECO:0000259" key="1">
    <source>
        <dbReference type="Pfam" id="PF08241"/>
    </source>
</evidence>
<feature type="domain" description="Methyltransferase type 11" evidence="1">
    <location>
        <begin position="1"/>
        <end position="67"/>
    </location>
</feature>
<accession>A0A7S3B5U9</accession>
<dbReference type="AlphaFoldDB" id="A0A7S3B5U9"/>
<dbReference type="InterPro" id="IPR013216">
    <property type="entry name" value="Methyltransf_11"/>
</dbReference>
<dbReference type="PANTHER" id="PTHR42912">
    <property type="entry name" value="METHYLTRANSFERASE"/>
    <property type="match status" value="1"/>
</dbReference>
<name>A0A7S3B5U9_9EUKA</name>